<sequence>MSDAPKPYRATRGRRLIVAGGGTGGHLFPGIAVAQLFLTRHPRNRVLFINAGRPLEVNVLARLGWPHATIPVEGLKGRGLWRQLNALAKIPGALRQSRALIQDFEPDGVLGVGGYSAGPVVLAAWMLGVPTALHEQNRLPGLTNRLLRRVVDRIYLTFADDTHRFDPRKALVTGNPVRDEILALGAKPKPSADPATFHLLILGGSQGARAINEAMVAALPRLADCPRLQVVHQTGLEDEPTVARAYARAGIAATVQAFFNDMAEQYHRAHLIVCRAGATTVAEITAVGRAALFIPFPHAADDHQTGNARALVEAGAAEMVAQRDLNGDLLAERILDFINQRQRLAEMAARALTLGRPEAALNIVNDLYQLMERSRADAPETP</sequence>
<keyword evidence="4 10" id="KW-0808">Transferase</keyword>
<keyword evidence="9 10" id="KW-0961">Cell wall biogenesis/degradation</keyword>
<dbReference type="Gene3D" id="3.40.50.2000">
    <property type="entry name" value="Glycogen Phosphorylase B"/>
    <property type="match status" value="2"/>
</dbReference>
<keyword evidence="1 10" id="KW-1003">Cell membrane</keyword>
<dbReference type="PANTHER" id="PTHR21015">
    <property type="entry name" value="UDP-N-ACETYLGLUCOSAMINE--N-ACETYLMURAMYL-(PENTAPEPTIDE) PYROPHOSPHORYL-UNDECAPRENOL N-ACETYLGLUCOSAMINE TRANSFERASE 1"/>
    <property type="match status" value="1"/>
</dbReference>
<evidence type="ECO:0000313" key="15">
    <source>
        <dbReference type="Proteomes" id="UP001165427"/>
    </source>
</evidence>
<keyword evidence="7 10" id="KW-0472">Membrane</keyword>
<comment type="pathway">
    <text evidence="10">Cell wall biogenesis; peptidoglycan biosynthesis.</text>
</comment>
<feature type="binding site" evidence="10">
    <location>
        <position position="137"/>
    </location>
    <ligand>
        <name>UDP-N-acetyl-alpha-D-glucosamine</name>
        <dbReference type="ChEBI" id="CHEBI:57705"/>
    </ligand>
</feature>
<feature type="domain" description="Glycosyl transferase family 28 C-terminal" evidence="13">
    <location>
        <begin position="199"/>
        <end position="359"/>
    </location>
</feature>
<evidence type="ECO:0000256" key="11">
    <source>
        <dbReference type="SAM" id="Phobius"/>
    </source>
</evidence>
<dbReference type="Pfam" id="PF03033">
    <property type="entry name" value="Glyco_transf_28"/>
    <property type="match status" value="1"/>
</dbReference>
<feature type="binding site" evidence="10">
    <location>
        <position position="304"/>
    </location>
    <ligand>
        <name>UDP-N-acetyl-alpha-D-glucosamine</name>
        <dbReference type="ChEBI" id="CHEBI:57705"/>
    </ligand>
</feature>
<dbReference type="GO" id="GO:0051301">
    <property type="term" value="P:cell division"/>
    <property type="evidence" value="ECO:0007669"/>
    <property type="project" value="UniProtKB-KW"/>
</dbReference>
<evidence type="ECO:0000256" key="6">
    <source>
        <dbReference type="ARBA" id="ARBA00022984"/>
    </source>
</evidence>
<comment type="catalytic activity">
    <reaction evidence="10">
        <text>di-trans,octa-cis-undecaprenyl diphospho-N-acetyl-alpha-D-muramoyl-L-alanyl-D-glutamyl-meso-2,6-diaminopimeloyl-D-alanyl-D-alanine + UDP-N-acetyl-alpha-D-glucosamine = di-trans,octa-cis-undecaprenyl diphospho-[N-acetyl-alpha-D-glucosaminyl-(1-&gt;4)]-N-acetyl-alpha-D-muramoyl-L-alanyl-D-glutamyl-meso-2,6-diaminopimeloyl-D-alanyl-D-alanine + UDP + H(+)</text>
        <dbReference type="Rhea" id="RHEA:31227"/>
        <dbReference type="ChEBI" id="CHEBI:15378"/>
        <dbReference type="ChEBI" id="CHEBI:57705"/>
        <dbReference type="ChEBI" id="CHEBI:58223"/>
        <dbReference type="ChEBI" id="CHEBI:61387"/>
        <dbReference type="ChEBI" id="CHEBI:61388"/>
        <dbReference type="EC" id="2.4.1.227"/>
    </reaction>
</comment>
<dbReference type="GO" id="GO:0071555">
    <property type="term" value="P:cell wall organization"/>
    <property type="evidence" value="ECO:0007669"/>
    <property type="project" value="UniProtKB-KW"/>
</dbReference>
<comment type="caution">
    <text evidence="14">The sequence shown here is derived from an EMBL/GenBank/DDBJ whole genome shotgun (WGS) entry which is preliminary data.</text>
</comment>
<proteinExistence type="inferred from homology"/>
<dbReference type="AlphaFoldDB" id="A0AA41R6F2"/>
<organism evidence="14 15">
    <name type="scientific">Desulfatitalea alkaliphila</name>
    <dbReference type="NCBI Taxonomy" id="2929485"/>
    <lineage>
        <taxon>Bacteria</taxon>
        <taxon>Pseudomonadati</taxon>
        <taxon>Thermodesulfobacteriota</taxon>
        <taxon>Desulfobacteria</taxon>
        <taxon>Desulfobacterales</taxon>
        <taxon>Desulfosarcinaceae</taxon>
        <taxon>Desulfatitalea</taxon>
    </lineage>
</organism>
<dbReference type="SUPFAM" id="SSF53756">
    <property type="entry name" value="UDP-Glycosyltransferase/glycogen phosphorylase"/>
    <property type="match status" value="1"/>
</dbReference>
<evidence type="ECO:0000259" key="12">
    <source>
        <dbReference type="Pfam" id="PF03033"/>
    </source>
</evidence>
<feature type="binding site" evidence="10">
    <location>
        <position position="178"/>
    </location>
    <ligand>
        <name>UDP-N-acetyl-alpha-D-glucosamine</name>
        <dbReference type="ChEBI" id="CHEBI:57705"/>
    </ligand>
</feature>
<reference evidence="14" key="1">
    <citation type="submission" date="2022-04" db="EMBL/GenBank/DDBJ databases">
        <title>Desulfatitalea alkaliphila sp. nov., a novel anaerobic sulfate-reducing bacterium isolated from terrestrial mud volcano, Taman Peninsula, Russia.</title>
        <authorList>
            <person name="Khomyakova M.A."/>
            <person name="Merkel A.Y."/>
            <person name="Slobodkin A.I."/>
        </authorList>
    </citation>
    <scope>NUCLEOTIDE SEQUENCE</scope>
    <source>
        <strain evidence="14">M08but</strain>
    </source>
</reference>
<evidence type="ECO:0000313" key="14">
    <source>
        <dbReference type="EMBL" id="MCJ8502611.1"/>
    </source>
</evidence>
<dbReference type="GO" id="GO:0005975">
    <property type="term" value="P:carbohydrate metabolic process"/>
    <property type="evidence" value="ECO:0007669"/>
    <property type="project" value="InterPro"/>
</dbReference>
<evidence type="ECO:0000256" key="1">
    <source>
        <dbReference type="ARBA" id="ARBA00022475"/>
    </source>
</evidence>
<dbReference type="PANTHER" id="PTHR21015:SF22">
    <property type="entry name" value="GLYCOSYLTRANSFERASE"/>
    <property type="match status" value="1"/>
</dbReference>
<keyword evidence="11" id="KW-1133">Transmembrane helix</keyword>
<dbReference type="EC" id="2.4.1.227" evidence="10"/>
<evidence type="ECO:0000256" key="9">
    <source>
        <dbReference type="ARBA" id="ARBA00023316"/>
    </source>
</evidence>
<evidence type="ECO:0000256" key="4">
    <source>
        <dbReference type="ARBA" id="ARBA00022679"/>
    </source>
</evidence>
<dbReference type="RefSeq" id="WP_246913666.1">
    <property type="nucleotide sequence ID" value="NZ_JALJRB010000029.1"/>
</dbReference>
<keyword evidence="3 10" id="KW-0328">Glycosyltransferase</keyword>
<dbReference type="CDD" id="cd03785">
    <property type="entry name" value="GT28_MurG"/>
    <property type="match status" value="1"/>
</dbReference>
<dbReference type="NCBIfam" id="TIGR01133">
    <property type="entry name" value="murG"/>
    <property type="match status" value="1"/>
</dbReference>
<dbReference type="EMBL" id="JALJRB010000029">
    <property type="protein sequence ID" value="MCJ8502611.1"/>
    <property type="molecule type" value="Genomic_DNA"/>
</dbReference>
<dbReference type="Pfam" id="PF04101">
    <property type="entry name" value="Glyco_tran_28_C"/>
    <property type="match status" value="1"/>
</dbReference>
<evidence type="ECO:0000256" key="10">
    <source>
        <dbReference type="HAMAP-Rule" id="MF_00033"/>
    </source>
</evidence>
<protein>
    <recommendedName>
        <fullName evidence="10">UDP-N-acetylglucosamine--N-acetylmuramyl-(pentapeptide) pyrophosphoryl-undecaprenol N-acetylglucosamine transferase</fullName>
        <ecNumber evidence="10">2.4.1.227</ecNumber>
    </recommendedName>
    <alternativeName>
        <fullName evidence="10">Undecaprenyl-PP-MurNAc-pentapeptide-UDPGlcNAc GlcNAc transferase</fullName>
    </alternativeName>
</protein>
<keyword evidence="5 10" id="KW-0133">Cell shape</keyword>
<keyword evidence="6 10" id="KW-0573">Peptidoglycan synthesis</keyword>
<gene>
    <name evidence="10 14" type="primary">murG</name>
    <name evidence="14" type="ORF">MRX98_18700</name>
</gene>
<dbReference type="HAMAP" id="MF_00033">
    <property type="entry name" value="MurG"/>
    <property type="match status" value="1"/>
</dbReference>
<comment type="caution">
    <text evidence="10">Lacks conserved residue(s) required for the propagation of feature annotation.</text>
</comment>
<feature type="binding site" evidence="10">
    <location>
        <begin position="23"/>
        <end position="25"/>
    </location>
    <ligand>
        <name>UDP-N-acetyl-alpha-D-glucosamine</name>
        <dbReference type="ChEBI" id="CHEBI:57705"/>
    </ligand>
</feature>
<keyword evidence="15" id="KW-1185">Reference proteome</keyword>
<keyword evidence="8 10" id="KW-0131">Cell cycle</keyword>
<dbReference type="Proteomes" id="UP001165427">
    <property type="component" value="Unassembled WGS sequence"/>
</dbReference>
<evidence type="ECO:0000256" key="7">
    <source>
        <dbReference type="ARBA" id="ARBA00023136"/>
    </source>
</evidence>
<keyword evidence="2 10" id="KW-0132">Cell division</keyword>
<comment type="similarity">
    <text evidence="10">Belongs to the glycosyltransferase 28 family. MurG subfamily.</text>
</comment>
<feature type="domain" description="Glycosyltransferase family 28 N-terminal" evidence="12">
    <location>
        <begin position="17"/>
        <end position="155"/>
    </location>
</feature>
<dbReference type="InterPro" id="IPR006009">
    <property type="entry name" value="GlcNAc_MurG"/>
</dbReference>
<feature type="transmembrane region" description="Helical" evidence="11">
    <location>
        <begin position="16"/>
        <end position="38"/>
    </location>
</feature>
<dbReference type="InterPro" id="IPR004276">
    <property type="entry name" value="GlycoTrans_28_N"/>
</dbReference>
<dbReference type="GO" id="GO:0008360">
    <property type="term" value="P:regulation of cell shape"/>
    <property type="evidence" value="ECO:0007669"/>
    <property type="project" value="UniProtKB-KW"/>
</dbReference>
<evidence type="ECO:0000256" key="2">
    <source>
        <dbReference type="ARBA" id="ARBA00022618"/>
    </source>
</evidence>
<comment type="function">
    <text evidence="10">Cell wall formation. Catalyzes the transfer of a GlcNAc subunit on undecaprenyl-pyrophosphoryl-MurNAc-pentapeptide (lipid intermediate I) to form undecaprenyl-pyrophosphoryl-MurNAc-(pentapeptide)GlcNAc (lipid intermediate II).</text>
</comment>
<evidence type="ECO:0000256" key="8">
    <source>
        <dbReference type="ARBA" id="ARBA00023306"/>
    </source>
</evidence>
<accession>A0AA41R6F2</accession>
<comment type="subcellular location">
    <subcellularLocation>
        <location evidence="10">Cell membrane</location>
        <topology evidence="10">Peripheral membrane protein</topology>
        <orientation evidence="10">Cytoplasmic side</orientation>
    </subcellularLocation>
</comment>
<dbReference type="InterPro" id="IPR007235">
    <property type="entry name" value="Glyco_trans_28_C"/>
</dbReference>
<dbReference type="GO" id="GO:0005886">
    <property type="term" value="C:plasma membrane"/>
    <property type="evidence" value="ECO:0007669"/>
    <property type="project" value="UniProtKB-SubCell"/>
</dbReference>
<name>A0AA41R6F2_9BACT</name>
<keyword evidence="11" id="KW-0812">Transmembrane</keyword>
<evidence type="ECO:0000256" key="3">
    <source>
        <dbReference type="ARBA" id="ARBA00022676"/>
    </source>
</evidence>
<dbReference type="GO" id="GO:0050511">
    <property type="term" value="F:undecaprenyldiphospho-muramoylpentapeptide beta-N-acetylglucosaminyltransferase activity"/>
    <property type="evidence" value="ECO:0007669"/>
    <property type="project" value="UniProtKB-UniRule"/>
</dbReference>
<evidence type="ECO:0000259" key="13">
    <source>
        <dbReference type="Pfam" id="PF04101"/>
    </source>
</evidence>
<evidence type="ECO:0000256" key="5">
    <source>
        <dbReference type="ARBA" id="ARBA00022960"/>
    </source>
</evidence>
<feature type="binding site" evidence="10">
    <location>
        <position position="205"/>
    </location>
    <ligand>
        <name>UDP-N-acetyl-alpha-D-glucosamine</name>
        <dbReference type="ChEBI" id="CHEBI:57705"/>
    </ligand>
</feature>
<dbReference type="GO" id="GO:0009252">
    <property type="term" value="P:peptidoglycan biosynthetic process"/>
    <property type="evidence" value="ECO:0007669"/>
    <property type="project" value="UniProtKB-UniRule"/>
</dbReference>